<evidence type="ECO:0000313" key="1">
    <source>
        <dbReference type="EMBL" id="KAH7958411.1"/>
    </source>
</evidence>
<protein>
    <submittedName>
        <fullName evidence="1">Uncharacterized protein</fullName>
    </submittedName>
</protein>
<gene>
    <name evidence="1" type="ORF">HPB49_001380</name>
</gene>
<dbReference type="Proteomes" id="UP000821865">
    <property type="component" value="Chromosome 3"/>
</dbReference>
<keyword evidence="2" id="KW-1185">Reference proteome</keyword>
<organism evidence="1 2">
    <name type="scientific">Dermacentor silvarum</name>
    <name type="common">Tick</name>
    <dbReference type="NCBI Taxonomy" id="543639"/>
    <lineage>
        <taxon>Eukaryota</taxon>
        <taxon>Metazoa</taxon>
        <taxon>Ecdysozoa</taxon>
        <taxon>Arthropoda</taxon>
        <taxon>Chelicerata</taxon>
        <taxon>Arachnida</taxon>
        <taxon>Acari</taxon>
        <taxon>Parasitiformes</taxon>
        <taxon>Ixodida</taxon>
        <taxon>Ixodoidea</taxon>
        <taxon>Ixodidae</taxon>
        <taxon>Rhipicephalinae</taxon>
        <taxon>Dermacentor</taxon>
    </lineage>
</organism>
<dbReference type="EMBL" id="CM023472">
    <property type="protein sequence ID" value="KAH7958411.1"/>
    <property type="molecule type" value="Genomic_DNA"/>
</dbReference>
<evidence type="ECO:0000313" key="2">
    <source>
        <dbReference type="Proteomes" id="UP000821865"/>
    </source>
</evidence>
<reference evidence="1" key="1">
    <citation type="submission" date="2020-05" db="EMBL/GenBank/DDBJ databases">
        <title>Large-scale comparative analyses of tick genomes elucidate their genetic diversity and vector capacities.</title>
        <authorList>
            <person name="Jia N."/>
            <person name="Wang J."/>
            <person name="Shi W."/>
            <person name="Du L."/>
            <person name="Sun Y."/>
            <person name="Zhan W."/>
            <person name="Jiang J."/>
            <person name="Wang Q."/>
            <person name="Zhang B."/>
            <person name="Ji P."/>
            <person name="Sakyi L.B."/>
            <person name="Cui X."/>
            <person name="Yuan T."/>
            <person name="Jiang B."/>
            <person name="Yang W."/>
            <person name="Lam T.T.-Y."/>
            <person name="Chang Q."/>
            <person name="Ding S."/>
            <person name="Wang X."/>
            <person name="Zhu J."/>
            <person name="Ruan X."/>
            <person name="Zhao L."/>
            <person name="Wei J."/>
            <person name="Que T."/>
            <person name="Du C."/>
            <person name="Cheng J."/>
            <person name="Dai P."/>
            <person name="Han X."/>
            <person name="Huang E."/>
            <person name="Gao Y."/>
            <person name="Liu J."/>
            <person name="Shao H."/>
            <person name="Ye R."/>
            <person name="Li L."/>
            <person name="Wei W."/>
            <person name="Wang X."/>
            <person name="Wang C."/>
            <person name="Yang T."/>
            <person name="Huo Q."/>
            <person name="Li W."/>
            <person name="Guo W."/>
            <person name="Chen H."/>
            <person name="Zhou L."/>
            <person name="Ni X."/>
            <person name="Tian J."/>
            <person name="Zhou Y."/>
            <person name="Sheng Y."/>
            <person name="Liu T."/>
            <person name="Pan Y."/>
            <person name="Xia L."/>
            <person name="Li J."/>
            <person name="Zhao F."/>
            <person name="Cao W."/>
        </authorList>
    </citation>
    <scope>NUCLEOTIDE SEQUENCE</scope>
    <source>
        <strain evidence="1">Dsil-2018</strain>
    </source>
</reference>
<comment type="caution">
    <text evidence="1">The sequence shown here is derived from an EMBL/GenBank/DDBJ whole genome shotgun (WGS) entry which is preliminary data.</text>
</comment>
<name>A0ACB8D223_DERSI</name>
<accession>A0ACB8D223</accession>
<sequence>MSITTLIAQEEEKKHDDDKKKDEKTASGSKASPSNLPALPVMPLEQMSPEESAAWTKGYSQKRQSAVMIMTPPQEEKHVPNPEGHRRSSLRRASVARRPSVVRRPSVARRPSVSRRRSSVGLRRSSLARRRSSISGRRGSGATDMYLSTRRRSSAFELMEDEKDPYESFYAVLSMVLAIANLALGAALVYFLMFADIKWKILPHEFSELIERPGGDGSEGQCLVVCFYDPTASEWDASVVMDLEEAPFSDACTHLVYSDVVIDKDAGGVLDFHRADLAIKLLPKFMDRAARAKTTVLAELRSRKPSDTESIEATLFPSATPKLDMFSSAMEAFLESHGFLGLSLDVYNPSSKLDSSNHYMQLIKGLKPGLTGHKYLLAANVYFTKGFNDGLDYKELVKNVDILILGTHNLIKDEKITAFPSPLYGTKPSDVSWDSVIDSVRTATGSTDRLVASISFSGAEFILNSSIANDELGMPGKLASNMSVGGPYTHMRGLLSFFEICVMIHSEPWKHAVNTDARCPVVNRGLYWVGYDNAWSIRQKVRYALDRGLAGIAIKNMEMDDWNKVCKQRMVLMKTVARQMQHCRVTLKRKQ</sequence>
<proteinExistence type="predicted"/>